<dbReference type="RefSeq" id="WP_196194426.1">
    <property type="nucleotide sequence ID" value="NZ_JADPRT010000005.1"/>
</dbReference>
<dbReference type="GO" id="GO:0005576">
    <property type="term" value="C:extracellular region"/>
    <property type="evidence" value="ECO:0007669"/>
    <property type="project" value="TreeGrafter"/>
</dbReference>
<dbReference type="EMBL" id="JADPRT010000005">
    <property type="protein sequence ID" value="MBF9069272.1"/>
    <property type="molecule type" value="Genomic_DNA"/>
</dbReference>
<organism evidence="3 4">
    <name type="scientific">Streptacidiphilus fuscans</name>
    <dbReference type="NCBI Taxonomy" id="2789292"/>
    <lineage>
        <taxon>Bacteria</taxon>
        <taxon>Bacillati</taxon>
        <taxon>Actinomycetota</taxon>
        <taxon>Actinomycetes</taxon>
        <taxon>Kitasatosporales</taxon>
        <taxon>Streptomycetaceae</taxon>
        <taxon>Streptacidiphilus</taxon>
    </lineage>
</organism>
<sequence>MNLPRHRRGSLAVAWGAVLVLVAAGVTVGVSQAAGPPQQHLSVDFTRAVGVYPGSDVRILGVKVGTVDSVRPDGTMVVAGLSVDGNVRIPANAGAVVVAPTLVADRYVQLTPAWTSGPQLADGATIPLARTATPTEIDQLYQSITQLSQDLGPNGANSSGALSDLLNVGAANLAGNGADLGNTINQLGQASKTLGGDSNDLFSTLTSLESFTAMLKTNDSGVRTALSQLSSVSGFLAADRQDLGSALQQLATALTQVQQFIQDNRAQLKKAVDSLVPITQTLVNQRTSLAELLDTAPLAAGNLLNAYDPQHGTLDGRGDLNELSLGGSVAPPLPLPNTGGAG</sequence>
<dbReference type="AlphaFoldDB" id="A0A931FC23"/>
<dbReference type="NCBIfam" id="TIGR00996">
    <property type="entry name" value="Mtu_fam_mce"/>
    <property type="match status" value="1"/>
</dbReference>
<feature type="domain" description="Mce/MlaD" evidence="1">
    <location>
        <begin position="39"/>
        <end position="112"/>
    </location>
</feature>
<evidence type="ECO:0000259" key="2">
    <source>
        <dbReference type="Pfam" id="PF11887"/>
    </source>
</evidence>
<gene>
    <name evidence="3" type="ORF">I2501_14695</name>
</gene>
<protein>
    <submittedName>
        <fullName evidence="3">MCE family protein</fullName>
    </submittedName>
</protein>
<dbReference type="PANTHER" id="PTHR33371">
    <property type="entry name" value="INTERMEMBRANE PHOSPHOLIPID TRANSPORT SYSTEM BINDING PROTEIN MLAD-RELATED"/>
    <property type="match status" value="1"/>
</dbReference>
<reference evidence="3" key="1">
    <citation type="submission" date="2020-11" db="EMBL/GenBank/DDBJ databases">
        <title>Isolation and identification of active actinomycetes.</title>
        <authorList>
            <person name="Yu B."/>
        </authorList>
    </citation>
    <scope>NUCLEOTIDE SEQUENCE</scope>
    <source>
        <strain evidence="3">NEAU-YB345</strain>
    </source>
</reference>
<dbReference type="InterPro" id="IPR005693">
    <property type="entry name" value="Mce"/>
</dbReference>
<evidence type="ECO:0000259" key="1">
    <source>
        <dbReference type="Pfam" id="PF02470"/>
    </source>
</evidence>
<dbReference type="PANTHER" id="PTHR33371:SF4">
    <property type="entry name" value="INTERMEMBRANE PHOSPHOLIPID TRANSPORT SYSTEM BINDING PROTEIN MLAD"/>
    <property type="match status" value="1"/>
</dbReference>
<evidence type="ECO:0000313" key="3">
    <source>
        <dbReference type="EMBL" id="MBF9069272.1"/>
    </source>
</evidence>
<accession>A0A931FC23</accession>
<evidence type="ECO:0000313" key="4">
    <source>
        <dbReference type="Proteomes" id="UP000657385"/>
    </source>
</evidence>
<comment type="caution">
    <text evidence="3">The sequence shown here is derived from an EMBL/GenBank/DDBJ whole genome shotgun (WGS) entry which is preliminary data.</text>
</comment>
<dbReference type="Pfam" id="PF11887">
    <property type="entry name" value="Mce4_CUP1"/>
    <property type="match status" value="1"/>
</dbReference>
<name>A0A931FC23_9ACTN</name>
<feature type="domain" description="Mammalian cell entry C-terminal" evidence="2">
    <location>
        <begin position="117"/>
        <end position="296"/>
    </location>
</feature>
<dbReference type="Pfam" id="PF02470">
    <property type="entry name" value="MlaD"/>
    <property type="match status" value="1"/>
</dbReference>
<dbReference type="InterPro" id="IPR003399">
    <property type="entry name" value="Mce/MlaD"/>
</dbReference>
<keyword evidence="4" id="KW-1185">Reference proteome</keyword>
<proteinExistence type="predicted"/>
<dbReference type="InterPro" id="IPR024516">
    <property type="entry name" value="Mce_C"/>
</dbReference>
<dbReference type="InterPro" id="IPR052336">
    <property type="entry name" value="MlaD_Phospholipid_Transporter"/>
</dbReference>
<dbReference type="Proteomes" id="UP000657385">
    <property type="component" value="Unassembled WGS sequence"/>
</dbReference>